<dbReference type="PANTHER" id="PTHR15487:SF4">
    <property type="entry name" value="ADP-RIBOSYLATION FACTOR-LIKE PROTEIN 2-BINDING PROTEIN"/>
    <property type="match status" value="1"/>
</dbReference>
<keyword evidence="9 12" id="KW-0206">Cytoskeleton</keyword>
<evidence type="ECO:0000259" key="13">
    <source>
        <dbReference type="Pfam" id="PF11527"/>
    </source>
</evidence>
<protein>
    <recommendedName>
        <fullName evidence="5 12">ADP-ribosylation factor-like protein 2-binding protein</fullName>
        <shortName evidence="12">ARF-like 2-binding protein</shortName>
    </recommendedName>
</protein>
<dbReference type="GO" id="GO:0005758">
    <property type="term" value="C:mitochondrial intermembrane space"/>
    <property type="evidence" value="ECO:0007669"/>
    <property type="project" value="UniProtKB-SubCell"/>
</dbReference>
<evidence type="ECO:0000256" key="12">
    <source>
        <dbReference type="RuleBase" id="RU367099"/>
    </source>
</evidence>
<dbReference type="Gene3D" id="1.20.1520.10">
    <property type="entry name" value="ADP-ribosylation factor-like 2-binding protein, domain"/>
    <property type="match status" value="1"/>
</dbReference>
<reference evidence="14" key="1">
    <citation type="submission" date="2024-06" db="EMBL/GenBank/DDBJ databases">
        <authorList>
            <person name="Liu X."/>
            <person name="Lenzi L."/>
            <person name="Haldenby T S."/>
            <person name="Uol C."/>
        </authorList>
    </citation>
    <scope>NUCLEOTIDE SEQUENCE</scope>
</reference>
<evidence type="ECO:0000256" key="1">
    <source>
        <dbReference type="ARBA" id="ARBA00004120"/>
    </source>
</evidence>
<evidence type="ECO:0000256" key="11">
    <source>
        <dbReference type="ARBA" id="ARBA00023273"/>
    </source>
</evidence>
<evidence type="ECO:0000313" key="14">
    <source>
        <dbReference type="EMBL" id="CAL5130340.1"/>
    </source>
</evidence>
<keyword evidence="10 12" id="KW-0539">Nucleus</keyword>
<dbReference type="InterPro" id="IPR038849">
    <property type="entry name" value="ARL2BP"/>
</dbReference>
<evidence type="ECO:0000256" key="9">
    <source>
        <dbReference type="ARBA" id="ARBA00023212"/>
    </source>
</evidence>
<dbReference type="GO" id="GO:0051457">
    <property type="term" value="P:maintenance of protein location in nucleus"/>
    <property type="evidence" value="ECO:0007669"/>
    <property type="project" value="TreeGrafter"/>
</dbReference>
<dbReference type="GO" id="GO:0005634">
    <property type="term" value="C:nucleus"/>
    <property type="evidence" value="ECO:0007669"/>
    <property type="project" value="UniProtKB-SubCell"/>
</dbReference>
<dbReference type="GO" id="GO:0005813">
    <property type="term" value="C:centrosome"/>
    <property type="evidence" value="ECO:0007669"/>
    <property type="project" value="UniProtKB-SubCell"/>
</dbReference>
<comment type="subcellular location">
    <subcellularLocation>
        <location evidence="1 12">Cytoplasm</location>
        <location evidence="1 12">Cytoskeleton</location>
        <location evidence="1 12">Cilium basal body</location>
    </subcellularLocation>
    <subcellularLocation>
        <location evidence="3 12">Cytoplasm</location>
        <location evidence="3 12">Cytoskeleton</location>
        <location evidence="3 12">Microtubule organizing center</location>
        <location evidence="3 12">Centrosome</location>
    </subcellularLocation>
    <subcellularLocation>
        <location evidence="12">Cytoplasm</location>
    </subcellularLocation>
    <subcellularLocation>
        <location evidence="2 12">Nucleus</location>
    </subcellularLocation>
    <subcellularLocation>
        <location evidence="12">Mitochondrion intermembrane space</location>
    </subcellularLocation>
</comment>
<dbReference type="InterPro" id="IPR023379">
    <property type="entry name" value="BART_dom"/>
</dbReference>
<dbReference type="Proteomes" id="UP001497525">
    <property type="component" value="Unassembled WGS sequence"/>
</dbReference>
<evidence type="ECO:0000256" key="2">
    <source>
        <dbReference type="ARBA" id="ARBA00004123"/>
    </source>
</evidence>
<dbReference type="Pfam" id="PF11527">
    <property type="entry name" value="ARL2_Bind_BART"/>
    <property type="match status" value="1"/>
</dbReference>
<organism evidence="14 15">
    <name type="scientific">Calicophoron daubneyi</name>
    <name type="common">Rumen fluke</name>
    <name type="synonym">Paramphistomum daubneyi</name>
    <dbReference type="NCBI Taxonomy" id="300641"/>
    <lineage>
        <taxon>Eukaryota</taxon>
        <taxon>Metazoa</taxon>
        <taxon>Spiralia</taxon>
        <taxon>Lophotrochozoa</taxon>
        <taxon>Platyhelminthes</taxon>
        <taxon>Trematoda</taxon>
        <taxon>Digenea</taxon>
        <taxon>Plagiorchiida</taxon>
        <taxon>Pronocephalata</taxon>
        <taxon>Paramphistomoidea</taxon>
        <taxon>Paramphistomidae</taxon>
        <taxon>Calicophoron</taxon>
    </lineage>
</organism>
<sequence length="222" mass="25501">MEHGDGKTIAKADILNPYEGEELLAGSHEPVSVFDEVIGYLEDIMMSDEFQETQEKFIDENCYAFEDSDENKLCYTEIHQKYVDVVERLIERQLSERMPEFSMAAFMQNLTAHRDELDGEVFDMLYTFTDFLAFKEMMLDHKKAKMGDTVNLELTNSYVSCSPNHPDPLMMLHRKPRCNISPTGPQGEQNLNDPDHTDLTATELVELNLNPTESDEHIHATD</sequence>
<gene>
    <name evidence="14" type="ORF">CDAUBV1_LOCUS1955</name>
</gene>
<accession>A0AAV2SZD8</accession>
<comment type="similarity">
    <text evidence="4 12">Belongs to the ARL2BP family.</text>
</comment>
<comment type="function">
    <text evidence="12">Plays a role as an effector of the ADP-ribosylation factor-like protein 2, ARL2.</text>
</comment>
<dbReference type="InterPro" id="IPR042541">
    <property type="entry name" value="BART_sf"/>
</dbReference>
<feature type="domain" description="BART" evidence="13">
    <location>
        <begin position="34"/>
        <end position="145"/>
    </location>
</feature>
<evidence type="ECO:0000256" key="4">
    <source>
        <dbReference type="ARBA" id="ARBA00009880"/>
    </source>
</evidence>
<keyword evidence="11 12" id="KW-0966">Cell projection</keyword>
<evidence type="ECO:0000256" key="3">
    <source>
        <dbReference type="ARBA" id="ARBA00004300"/>
    </source>
</evidence>
<evidence type="ECO:0000256" key="10">
    <source>
        <dbReference type="ARBA" id="ARBA00023242"/>
    </source>
</evidence>
<evidence type="ECO:0000256" key="7">
    <source>
        <dbReference type="ARBA" id="ARBA00023069"/>
    </source>
</evidence>
<dbReference type="GO" id="GO:0005929">
    <property type="term" value="C:cilium"/>
    <property type="evidence" value="ECO:0007669"/>
    <property type="project" value="UniProtKB-UniRule"/>
</dbReference>
<dbReference type="EMBL" id="CAXLJL010000062">
    <property type="protein sequence ID" value="CAL5130340.1"/>
    <property type="molecule type" value="Genomic_DNA"/>
</dbReference>
<evidence type="ECO:0000256" key="6">
    <source>
        <dbReference type="ARBA" id="ARBA00022490"/>
    </source>
</evidence>
<keyword evidence="7 12" id="KW-0969">Cilium</keyword>
<evidence type="ECO:0000256" key="5">
    <source>
        <dbReference type="ARBA" id="ARBA00014849"/>
    </source>
</evidence>
<evidence type="ECO:0000256" key="8">
    <source>
        <dbReference type="ARBA" id="ARBA00023128"/>
    </source>
</evidence>
<comment type="caution">
    <text evidence="14">The sequence shown here is derived from an EMBL/GenBank/DDBJ whole genome shotgun (WGS) entry which is preliminary data.</text>
</comment>
<dbReference type="PANTHER" id="PTHR15487">
    <property type="entry name" value="ADP-RIBOSYLATION FACTOR-LIKE PROTEIN 2-BINDING PROTEIN"/>
    <property type="match status" value="1"/>
</dbReference>
<keyword evidence="6 12" id="KW-0963">Cytoplasm</keyword>
<name>A0AAV2SZD8_CALDB</name>
<dbReference type="AlphaFoldDB" id="A0AAV2SZD8"/>
<keyword evidence="8 12" id="KW-0496">Mitochondrion</keyword>
<evidence type="ECO:0000313" key="15">
    <source>
        <dbReference type="Proteomes" id="UP001497525"/>
    </source>
</evidence>
<proteinExistence type="inferred from homology"/>